<protein>
    <submittedName>
        <fullName evidence="1">M</fullName>
    </submittedName>
</protein>
<evidence type="ECO:0000313" key="1">
    <source>
        <dbReference type="EMBL" id="DAF42318.1"/>
    </source>
</evidence>
<reference evidence="2" key="1">
    <citation type="journal article" date="2021" name="bioRxiv">
        <title>Illuminating the plant rhabdovirus landscape through metatranscriptomics data.</title>
        <authorList>
            <person name="Bejerman N."/>
            <person name="Dietzgen R.G."/>
            <person name="Debat H."/>
        </authorList>
    </citation>
    <scope>NUCLEOTIDE SEQUENCE [LARGE SCALE GENOMIC DNA]</scope>
</reference>
<accession>A0A8D9PGW8</accession>
<sequence>MSATTNLVYSLIKCDADLEIASLKTVQNSDLLKVIVDKYKEMVKEKEARKEEIYLMLFMVWFLKEHLAQLVPAPTPRKHLGLQMATVYKVPLPNRIILFHGGINLTDITDPLFAKSNILEDSKLTMSVNLNVRQFKLKEFPESLLTKWLSSNPDTMTTNLYLEHAFKKELDSYEKKAKDKRTGLFSRLIPSSSRVPEYENIENFLK</sequence>
<dbReference type="Proteomes" id="UP001161625">
    <property type="component" value="Segment"/>
</dbReference>
<evidence type="ECO:0000313" key="2">
    <source>
        <dbReference type="Proteomes" id="UP001161625"/>
    </source>
</evidence>
<dbReference type="EMBL" id="BK014303">
    <property type="protein sequence ID" value="DAF42318.1"/>
    <property type="molecule type" value="Viral_cRNA"/>
</dbReference>
<dbReference type="KEGG" id="vg:80541001"/>
<proteinExistence type="predicted"/>
<keyword evidence="2" id="KW-1185">Reference proteome</keyword>
<reference evidence="2" key="2">
    <citation type="journal article" date="2021" name="Viruses">
        <title>Illuminating the Plant Rhabdovirus Landscape through Metatranscriptomics Data.</title>
        <authorList>
            <person name="Bejerman N."/>
            <person name="Dietzgen R.G."/>
            <person name="Debat H."/>
        </authorList>
    </citation>
    <scope>NUCLEOTIDE SEQUENCE [LARGE SCALE GENOMIC DNA]</scope>
</reference>
<dbReference type="RefSeq" id="YP_010802278.1">
    <property type="nucleotide sequence ID" value="NC_076976.1"/>
</dbReference>
<dbReference type="GeneID" id="80541001"/>
<organism evidence="1 2">
    <name type="scientific">Bemisia tabaci-associated virus 1</name>
    <dbReference type="NCBI Taxonomy" id="3070198"/>
    <lineage>
        <taxon>Viruses</taxon>
        <taxon>Riboviria</taxon>
        <taxon>Orthornavirae</taxon>
        <taxon>Negarnaviricota</taxon>
        <taxon>Haploviricotina</taxon>
        <taxon>Monjiviricetes</taxon>
        <taxon>Mononegavirales</taxon>
        <taxon>Rhabdoviridae</taxon>
        <taxon>Betarhabdovirinae</taxon>
        <taxon>Betacytorhabdovirus</taxon>
        <taxon>Betacytorhabdovirus bemisiae</taxon>
        <taxon>Cytorhabdovirus bemisiae</taxon>
    </lineage>
</organism>
<name>A0A8D9PGW8_9RHAB</name>